<evidence type="ECO:0000313" key="1">
    <source>
        <dbReference type="EMBL" id="MBB4681411.1"/>
    </source>
</evidence>
<accession>A0A7W7FWD7</accession>
<keyword evidence="2" id="KW-1185">Reference proteome</keyword>
<dbReference type="EMBL" id="JACHMH010000001">
    <property type="protein sequence ID" value="MBB4681411.1"/>
    <property type="molecule type" value="Genomic_DNA"/>
</dbReference>
<name>A0A7W7FWD7_9PSEU</name>
<reference evidence="1 2" key="1">
    <citation type="submission" date="2020-08" db="EMBL/GenBank/DDBJ databases">
        <title>Sequencing the genomes of 1000 actinobacteria strains.</title>
        <authorList>
            <person name="Klenk H.-P."/>
        </authorList>
    </citation>
    <scope>NUCLEOTIDE SEQUENCE [LARGE SCALE GENOMIC DNA]</scope>
    <source>
        <strain evidence="1 2">DSM 44230</strain>
    </source>
</reference>
<gene>
    <name evidence="1" type="ORF">HNR67_007529</name>
</gene>
<proteinExistence type="predicted"/>
<organism evidence="1 2">
    <name type="scientific">Crossiella cryophila</name>
    <dbReference type="NCBI Taxonomy" id="43355"/>
    <lineage>
        <taxon>Bacteria</taxon>
        <taxon>Bacillati</taxon>
        <taxon>Actinomycetota</taxon>
        <taxon>Actinomycetes</taxon>
        <taxon>Pseudonocardiales</taxon>
        <taxon>Pseudonocardiaceae</taxon>
        <taxon>Crossiella</taxon>
    </lineage>
</organism>
<dbReference type="Proteomes" id="UP000533598">
    <property type="component" value="Unassembled WGS sequence"/>
</dbReference>
<protein>
    <submittedName>
        <fullName evidence="1">Uncharacterized protein</fullName>
    </submittedName>
</protein>
<evidence type="ECO:0000313" key="2">
    <source>
        <dbReference type="Proteomes" id="UP000533598"/>
    </source>
</evidence>
<dbReference type="AlphaFoldDB" id="A0A7W7FWD7"/>
<dbReference type="RefSeq" id="WP_185007966.1">
    <property type="nucleotide sequence ID" value="NZ_BAAAUI010000008.1"/>
</dbReference>
<sequence length="107" mass="11357">MSSNGMAADPDMIAYVGTQFRPIAQHLYRLGQGGEERLALLIAACGDDDMGREIREQLLPTAKIIEEAGGSIGAAVENTGNVMSALALQLKAMERNNAANVGHGFKR</sequence>
<comment type="caution">
    <text evidence="1">The sequence shown here is derived from an EMBL/GenBank/DDBJ whole genome shotgun (WGS) entry which is preliminary data.</text>
</comment>